<dbReference type="SUPFAM" id="SSF159888">
    <property type="entry name" value="YdhG-like"/>
    <property type="match status" value="1"/>
</dbReference>
<dbReference type="Proteomes" id="UP000078389">
    <property type="component" value="Unassembled WGS sequence"/>
</dbReference>
<keyword evidence="3" id="KW-1185">Reference proteome</keyword>
<evidence type="ECO:0000313" key="3">
    <source>
        <dbReference type="Proteomes" id="UP000078389"/>
    </source>
</evidence>
<dbReference type="AlphaFoldDB" id="A0A178I2W9"/>
<name>A0A178I2W9_9HYPH</name>
<dbReference type="GO" id="GO:0016301">
    <property type="term" value="F:kinase activity"/>
    <property type="evidence" value="ECO:0007669"/>
    <property type="project" value="UniProtKB-KW"/>
</dbReference>
<accession>A0A178I2W9</accession>
<dbReference type="STRING" id="1770058.A3840_02595"/>
<evidence type="ECO:0000313" key="2">
    <source>
        <dbReference type="EMBL" id="OAM79608.1"/>
    </source>
</evidence>
<comment type="caution">
    <text evidence="2">The sequence shown here is derived from an EMBL/GenBank/DDBJ whole genome shotgun (WGS) entry which is preliminary data.</text>
</comment>
<protein>
    <submittedName>
        <fullName evidence="2">Histidine kinase</fullName>
    </submittedName>
</protein>
<dbReference type="EMBL" id="LVVY01000062">
    <property type="protein sequence ID" value="OAM79608.1"/>
    <property type="molecule type" value="Genomic_DNA"/>
</dbReference>
<dbReference type="RefSeq" id="WP_067451410.1">
    <property type="nucleotide sequence ID" value="NZ_LVVY01000062.1"/>
</dbReference>
<organism evidence="2 3">
    <name type="scientific">Devosia elaeis</name>
    <dbReference type="NCBI Taxonomy" id="1770058"/>
    <lineage>
        <taxon>Bacteria</taxon>
        <taxon>Pseudomonadati</taxon>
        <taxon>Pseudomonadota</taxon>
        <taxon>Alphaproteobacteria</taxon>
        <taxon>Hyphomicrobiales</taxon>
        <taxon>Devosiaceae</taxon>
        <taxon>Devosia</taxon>
    </lineage>
</organism>
<dbReference type="Gene3D" id="3.90.1150.200">
    <property type="match status" value="1"/>
</dbReference>
<dbReference type="InterPro" id="IPR014922">
    <property type="entry name" value="YdhG-like"/>
</dbReference>
<gene>
    <name evidence="2" type="ORF">A3840_02595</name>
</gene>
<keyword evidence="2" id="KW-0808">Transferase</keyword>
<feature type="domain" description="YdhG-like" evidence="1">
    <location>
        <begin position="39"/>
        <end position="132"/>
    </location>
</feature>
<sequence>MAEKQQKDVVLLSGGNPQIAKGDGPEVVELYLSAMPGWKQDMGRRLDAVITEAVPGLCKMVKWNSPFYGHSYKDWFVSFHCMTRYIKVAFPSGALMEPLPPGTSKQPNVRYLDVYEDKGFDPIQFADWVKQASLLPPEKF</sequence>
<keyword evidence="2" id="KW-0418">Kinase</keyword>
<proteinExistence type="predicted"/>
<dbReference type="Pfam" id="PF08818">
    <property type="entry name" value="DUF1801"/>
    <property type="match status" value="1"/>
</dbReference>
<evidence type="ECO:0000259" key="1">
    <source>
        <dbReference type="Pfam" id="PF08818"/>
    </source>
</evidence>
<reference evidence="2 3" key="1">
    <citation type="submission" date="2016-03" db="EMBL/GenBank/DDBJ databases">
        <title>Genome sequencing of Devosia sp. S37.</title>
        <authorList>
            <person name="Mohd Nor M."/>
        </authorList>
    </citation>
    <scope>NUCLEOTIDE SEQUENCE [LARGE SCALE GENOMIC DNA]</scope>
    <source>
        <strain evidence="2 3">S37</strain>
    </source>
</reference>